<dbReference type="InterPro" id="IPR045155">
    <property type="entry name" value="Beta-lactam_cat"/>
</dbReference>
<dbReference type="Gene3D" id="3.40.710.10">
    <property type="entry name" value="DD-peptidase/beta-lactamase superfamily"/>
    <property type="match status" value="1"/>
</dbReference>
<dbReference type="PANTHER" id="PTHR35333">
    <property type="entry name" value="BETA-LACTAMASE"/>
    <property type="match status" value="1"/>
</dbReference>
<dbReference type="Proteomes" id="UP000178606">
    <property type="component" value="Unassembled WGS sequence"/>
</dbReference>
<sequence>MSEDITDQVREPLQNILAQCSGRVGVAAQDLRTGREIAWRADESFPTASMIKMAVLVELERQALAGEQSWEASLRLTPEAKVGGSSLLRRMSDGLLLPVYDLAYLMMTVSDNTATNLLIDLVGLDRVNRTMADHGLSEIRLNNKIDFSRLWRDPNDFGVGAPRAFCRLMADILEGRLLTPDACLHMLKLMDGVGAGERLARYLPYNPYAAQQRERGASPQETGPILHFAGKTGSLTGVRAHTAALWSEEAPVRLAFSVMVADSTDRTWSVDMDGLLTIARIGKLVYDTFAEE</sequence>
<comment type="caution">
    <text evidence="2">The sequence shown here is derived from an EMBL/GenBank/DDBJ whole genome shotgun (WGS) entry which is preliminary data.</text>
</comment>
<gene>
    <name evidence="2" type="ORF">A3F84_02025</name>
</gene>
<reference evidence="2 3" key="1">
    <citation type="journal article" date="2016" name="Nat. Commun.">
        <title>Thousands of microbial genomes shed light on interconnected biogeochemical processes in an aquifer system.</title>
        <authorList>
            <person name="Anantharaman K."/>
            <person name="Brown C.T."/>
            <person name="Hug L.A."/>
            <person name="Sharon I."/>
            <person name="Castelle C.J."/>
            <person name="Probst A.J."/>
            <person name="Thomas B.C."/>
            <person name="Singh A."/>
            <person name="Wilkins M.J."/>
            <person name="Karaoz U."/>
            <person name="Brodie E.L."/>
            <person name="Williams K.H."/>
            <person name="Hubbard S.S."/>
            <person name="Banfield J.F."/>
        </authorList>
    </citation>
    <scope>NUCLEOTIDE SEQUENCE [LARGE SCALE GENOMIC DNA]</scope>
    <source>
        <strain evidence="3">RIFCSPLOWO2_12_FULL_64_10</strain>
    </source>
</reference>
<feature type="domain" description="Beta-lactamase class A catalytic" evidence="1">
    <location>
        <begin position="25"/>
        <end position="259"/>
    </location>
</feature>
<dbReference type="AlphaFoldDB" id="A0A1F6CBM3"/>
<dbReference type="PANTHER" id="PTHR35333:SF3">
    <property type="entry name" value="BETA-LACTAMASE-TYPE TRANSPEPTIDASE FOLD CONTAINING PROTEIN"/>
    <property type="match status" value="1"/>
</dbReference>
<protein>
    <recommendedName>
        <fullName evidence="1">Beta-lactamase class A catalytic domain-containing protein</fullName>
    </recommendedName>
</protein>
<dbReference type="InterPro" id="IPR012338">
    <property type="entry name" value="Beta-lactam/transpept-like"/>
</dbReference>
<dbReference type="Pfam" id="PF13354">
    <property type="entry name" value="Beta-lactamase2"/>
    <property type="match status" value="1"/>
</dbReference>
<dbReference type="EMBL" id="MFKF01000320">
    <property type="protein sequence ID" value="OGG46387.1"/>
    <property type="molecule type" value="Genomic_DNA"/>
</dbReference>
<dbReference type="InterPro" id="IPR000871">
    <property type="entry name" value="Beta-lactam_class-A"/>
</dbReference>
<evidence type="ECO:0000313" key="2">
    <source>
        <dbReference type="EMBL" id="OGG46387.1"/>
    </source>
</evidence>
<proteinExistence type="predicted"/>
<accession>A0A1F6CBM3</accession>
<dbReference type="GO" id="GO:0008800">
    <property type="term" value="F:beta-lactamase activity"/>
    <property type="evidence" value="ECO:0007669"/>
    <property type="project" value="InterPro"/>
</dbReference>
<evidence type="ECO:0000259" key="1">
    <source>
        <dbReference type="Pfam" id="PF13354"/>
    </source>
</evidence>
<dbReference type="GO" id="GO:0030655">
    <property type="term" value="P:beta-lactam antibiotic catabolic process"/>
    <property type="evidence" value="ECO:0007669"/>
    <property type="project" value="InterPro"/>
</dbReference>
<dbReference type="GO" id="GO:0046677">
    <property type="term" value="P:response to antibiotic"/>
    <property type="evidence" value="ECO:0007669"/>
    <property type="project" value="InterPro"/>
</dbReference>
<dbReference type="SUPFAM" id="SSF56601">
    <property type="entry name" value="beta-lactamase/transpeptidase-like"/>
    <property type="match status" value="1"/>
</dbReference>
<evidence type="ECO:0000313" key="3">
    <source>
        <dbReference type="Proteomes" id="UP000178606"/>
    </source>
</evidence>
<name>A0A1F6CBM3_HANXR</name>
<organism evidence="2 3">
    <name type="scientific">Handelsmanbacteria sp. (strain RIFCSPLOWO2_12_FULL_64_10)</name>
    <dbReference type="NCBI Taxonomy" id="1817868"/>
    <lineage>
        <taxon>Bacteria</taxon>
        <taxon>Candidatus Handelsmaniibacteriota</taxon>
    </lineage>
</organism>